<dbReference type="Gene3D" id="1.10.10.880">
    <property type="entry name" value="Anti sigma-E protein RseA, N-terminal domain"/>
    <property type="match status" value="1"/>
</dbReference>
<keyword evidence="1" id="KW-0472">Membrane</keyword>
<dbReference type="PANTHER" id="PTHR38104:SF1">
    <property type="entry name" value="ANTI-SIGMA-E FACTOR RSEA"/>
    <property type="match status" value="1"/>
</dbReference>
<organism evidence="3">
    <name type="scientific">mine drainage metagenome</name>
    <dbReference type="NCBI Taxonomy" id="410659"/>
    <lineage>
        <taxon>unclassified sequences</taxon>
        <taxon>metagenomes</taxon>
        <taxon>ecological metagenomes</taxon>
    </lineage>
</organism>
<dbReference type="InterPro" id="IPR036147">
    <property type="entry name" value="Anti-sigma_E_RseA_N_sf"/>
</dbReference>
<dbReference type="GO" id="GO:0016989">
    <property type="term" value="F:sigma factor antagonist activity"/>
    <property type="evidence" value="ECO:0007669"/>
    <property type="project" value="InterPro"/>
</dbReference>
<accession>A0A1J5TTX1</accession>
<dbReference type="InterPro" id="IPR005572">
    <property type="entry name" value="Anti-sigma_E_RseA_N"/>
</dbReference>
<evidence type="ECO:0000313" key="3">
    <source>
        <dbReference type="EMBL" id="OIR17204.1"/>
    </source>
</evidence>
<comment type="caution">
    <text evidence="3">The sequence shown here is derived from an EMBL/GenBank/DDBJ whole genome shotgun (WGS) entry which is preliminary data.</text>
</comment>
<gene>
    <name evidence="3" type="primary">rseA_1</name>
    <name evidence="3" type="ORF">GALL_22250</name>
</gene>
<keyword evidence="1" id="KW-0812">Transmembrane</keyword>
<proteinExistence type="predicted"/>
<feature type="domain" description="Anti sigma-E protein RseA N-terminal" evidence="2">
    <location>
        <begin position="1"/>
        <end position="79"/>
    </location>
</feature>
<feature type="transmembrane region" description="Helical" evidence="1">
    <location>
        <begin position="84"/>
        <end position="103"/>
    </location>
</feature>
<evidence type="ECO:0000259" key="2">
    <source>
        <dbReference type="Pfam" id="PF03872"/>
    </source>
</evidence>
<dbReference type="PANTHER" id="PTHR38104">
    <property type="match status" value="1"/>
</dbReference>
<dbReference type="SUPFAM" id="SSF89069">
    <property type="entry name" value="N-terminal, cytoplasmic domain of anti-sigmaE factor RseA"/>
    <property type="match status" value="1"/>
</dbReference>
<dbReference type="InterPro" id="IPR052383">
    <property type="entry name" value="Anti-sigma-E_RseA-like"/>
</dbReference>
<name>A0A1J5TTX1_9ZZZZ</name>
<dbReference type="CDD" id="cd16328">
    <property type="entry name" value="RseA_N"/>
    <property type="match status" value="1"/>
</dbReference>
<protein>
    <submittedName>
        <fullName evidence="3">Anti-sigma-E factor RseA</fullName>
    </submittedName>
</protein>
<dbReference type="EMBL" id="MLJW01000005">
    <property type="protein sequence ID" value="OIR17204.1"/>
    <property type="molecule type" value="Genomic_DNA"/>
</dbReference>
<dbReference type="Pfam" id="PF03872">
    <property type="entry name" value="RseA_N"/>
    <property type="match status" value="1"/>
</dbReference>
<reference evidence="3" key="1">
    <citation type="submission" date="2016-10" db="EMBL/GenBank/DDBJ databases">
        <title>Sequence of Gallionella enrichment culture.</title>
        <authorList>
            <person name="Poehlein A."/>
            <person name="Muehling M."/>
            <person name="Daniel R."/>
        </authorList>
    </citation>
    <scope>NUCLEOTIDE SEQUENCE</scope>
</reference>
<dbReference type="AlphaFoldDB" id="A0A1J5TTX1"/>
<evidence type="ECO:0000256" key="1">
    <source>
        <dbReference type="SAM" id="Phobius"/>
    </source>
</evidence>
<sequence>MMKQEISALMDGEMFEDQADACLDRLKRHPEVQQEWESYHLIGDALRQPDHICKSFTKSFHERLQAEPTVIAPYNRTSQRARNFALSAVASVMALALVAWLSLQVGSEPAPQVAAVQQDSISAIRPASAQADDYLMAHQEFSPSADVHGATSYIRAVAGR</sequence>
<keyword evidence="1" id="KW-1133">Transmembrane helix</keyword>